<dbReference type="InterPro" id="IPR045598">
    <property type="entry name" value="DUF6457"/>
</dbReference>
<dbReference type="PANTHER" id="PTHR19136:SF81">
    <property type="entry name" value="MOLYBDENUM COFACTOR GUANYLYLTRANSFERASE"/>
    <property type="match status" value="1"/>
</dbReference>
<proteinExistence type="predicted"/>
<evidence type="ECO:0000259" key="2">
    <source>
        <dbReference type="Pfam" id="PF12804"/>
    </source>
</evidence>
<dbReference type="InterPro" id="IPR029044">
    <property type="entry name" value="Nucleotide-diphossugar_trans"/>
</dbReference>
<dbReference type="Proteomes" id="UP000611521">
    <property type="component" value="Unassembled WGS sequence"/>
</dbReference>
<dbReference type="Pfam" id="PF12804">
    <property type="entry name" value="NTP_transf_3"/>
    <property type="match status" value="1"/>
</dbReference>
<evidence type="ECO:0000313" key="4">
    <source>
        <dbReference type="EMBL" id="MBD8012212.1"/>
    </source>
</evidence>
<feature type="domain" description="MobA-like NTP transferase" evidence="2">
    <location>
        <begin position="8"/>
        <end position="177"/>
    </location>
</feature>
<evidence type="ECO:0000313" key="5">
    <source>
        <dbReference type="Proteomes" id="UP000611521"/>
    </source>
</evidence>
<protein>
    <submittedName>
        <fullName evidence="4">NTP transferase domain-containing protein</fullName>
    </submittedName>
</protein>
<dbReference type="GO" id="GO:0016740">
    <property type="term" value="F:transferase activity"/>
    <property type="evidence" value="ECO:0007669"/>
    <property type="project" value="UniProtKB-KW"/>
</dbReference>
<dbReference type="Pfam" id="PF20058">
    <property type="entry name" value="DUF6457"/>
    <property type="match status" value="1"/>
</dbReference>
<dbReference type="InterPro" id="IPR025877">
    <property type="entry name" value="MobA-like_NTP_Trfase"/>
</dbReference>
<name>A0ABR8W5C1_9MICO</name>
<keyword evidence="1 4" id="KW-0808">Transferase</keyword>
<dbReference type="RefSeq" id="WP_191712704.1">
    <property type="nucleotide sequence ID" value="NZ_JACSPX010000001.1"/>
</dbReference>
<comment type="caution">
    <text evidence="4">The sequence shown here is derived from an EMBL/GenBank/DDBJ whole genome shotgun (WGS) entry which is preliminary data.</text>
</comment>
<gene>
    <name evidence="4" type="ORF">H9633_07840</name>
</gene>
<dbReference type="Gene3D" id="3.90.550.10">
    <property type="entry name" value="Spore Coat Polysaccharide Biosynthesis Protein SpsA, Chain A"/>
    <property type="match status" value="1"/>
</dbReference>
<reference evidence="4 5" key="1">
    <citation type="submission" date="2020-08" db="EMBL/GenBank/DDBJ databases">
        <title>A Genomic Blueprint of the Chicken Gut Microbiome.</title>
        <authorList>
            <person name="Gilroy R."/>
            <person name="Ravi A."/>
            <person name="Getino M."/>
            <person name="Pursley I."/>
            <person name="Horton D.L."/>
            <person name="Alikhan N.-F."/>
            <person name="Baker D."/>
            <person name="Gharbi K."/>
            <person name="Hall N."/>
            <person name="Watson M."/>
            <person name="Adriaenssens E.M."/>
            <person name="Foster-Nyarko E."/>
            <person name="Jarju S."/>
            <person name="Secka A."/>
            <person name="Antonio M."/>
            <person name="Oren A."/>
            <person name="Chaudhuri R."/>
            <person name="La Ragione R.M."/>
            <person name="Hildebrand F."/>
            <person name="Pallen M.J."/>
        </authorList>
    </citation>
    <scope>NUCLEOTIDE SEQUENCE [LARGE SCALE GENOMIC DNA]</scope>
    <source>
        <strain evidence="4 5">Re1</strain>
    </source>
</reference>
<dbReference type="SUPFAM" id="SSF53448">
    <property type="entry name" value="Nucleotide-diphospho-sugar transferases"/>
    <property type="match status" value="1"/>
</dbReference>
<sequence>MIASTVGAILLVGGRATRMGGGVKPLLEVGGRTLLSRALAAVTDAGCAPILAVGPELDPDPRLRWVREDPPFSGPAAAIAAAVAALEHRAGDGGSDDDGGAEWMLVLAGDLPHADRVVTRLTSAASSAPPHADAVVLTADGHPQWLAGVYRTHALRASIRAATGELADSSCRALLGRLDITWLADEDGITADIDTPADLARMRAAFEEETVSESSRTLPPEALDEWALALRERFDLDAEDVPIGLILDLARDVANGVARPAAPFSAFVAGLVAGRAGGTPEQVREAVAAVVELAGDWKES</sequence>
<dbReference type="EMBL" id="JACSPX010000001">
    <property type="protein sequence ID" value="MBD8012212.1"/>
    <property type="molecule type" value="Genomic_DNA"/>
</dbReference>
<evidence type="ECO:0000256" key="1">
    <source>
        <dbReference type="ARBA" id="ARBA00022679"/>
    </source>
</evidence>
<accession>A0ABR8W5C1</accession>
<feature type="domain" description="DUF6457" evidence="3">
    <location>
        <begin position="219"/>
        <end position="299"/>
    </location>
</feature>
<dbReference type="PANTHER" id="PTHR19136">
    <property type="entry name" value="MOLYBDENUM COFACTOR GUANYLYLTRANSFERASE"/>
    <property type="match status" value="1"/>
</dbReference>
<organism evidence="4 5">
    <name type="scientific">Microbacterium commune</name>
    <dbReference type="NCBI Taxonomy" id="2762219"/>
    <lineage>
        <taxon>Bacteria</taxon>
        <taxon>Bacillati</taxon>
        <taxon>Actinomycetota</taxon>
        <taxon>Actinomycetes</taxon>
        <taxon>Micrococcales</taxon>
        <taxon>Microbacteriaceae</taxon>
        <taxon>Microbacterium</taxon>
    </lineage>
</organism>
<evidence type="ECO:0000259" key="3">
    <source>
        <dbReference type="Pfam" id="PF20058"/>
    </source>
</evidence>
<keyword evidence="5" id="KW-1185">Reference proteome</keyword>